<sequence>MTHQPWIDYWSGRALPMLQRSHEQLQPMLRRAERVRPADVVDLVLRDPLLTAQVLRVVNQRMRSSLSADIVSIDNALQLFGTAPFLDRFSRMPVLEDLILPGHPQAYERIQKLVVDGRFAARLTRDYANRRMDARLDEVFIAALMACVPPILYTLASTETAQPPAPGAAHELFGAWRFPEAVLTLMTPAAEGGPRVVLQHSALRLAHALDRGWWQNEVQTELATLSGVLAEDVANTWATARKMMLTQVMREPFGEMRLQAPRWLPMLPGEWPRPSRPATAPVMATLPTVEVSAAPPPRAAPQTMAPAAPITAAPAPAAPAAADIPVRDVLAMRMQALHLAGKQGATAQQLINLSLRALVEGLNMKRAAFLVYVPADQRLQARLVQSADPHEPLRDLVLTAVTPHLFTRLLSKPQAAWLHNGTRAEIQPLLPAPWLQRFGSGDFCAMSLFMGAKPIGIFVGERPSDDPLADGDFASFKQVCLLVGRALTDRSPK</sequence>
<comment type="caution">
    <text evidence="2">The sequence shown here is derived from an EMBL/GenBank/DDBJ whole genome shotgun (WGS) entry which is preliminary data.</text>
</comment>
<dbReference type="SUPFAM" id="SSF55781">
    <property type="entry name" value="GAF domain-like"/>
    <property type="match status" value="1"/>
</dbReference>
<dbReference type="STRING" id="857265.WG78_01185"/>
<proteinExistence type="predicted"/>
<dbReference type="SUPFAM" id="SSF109604">
    <property type="entry name" value="HD-domain/PDEase-like"/>
    <property type="match status" value="1"/>
</dbReference>
<name>A0A0N0GR98_9NEIS</name>
<gene>
    <name evidence="2" type="ORF">WG78_01185</name>
</gene>
<dbReference type="Proteomes" id="UP000037939">
    <property type="component" value="Unassembled WGS sequence"/>
</dbReference>
<dbReference type="Gene3D" id="1.10.3210.10">
    <property type="entry name" value="Hypothetical protein af1432"/>
    <property type="match status" value="1"/>
</dbReference>
<dbReference type="Pfam" id="PF08668">
    <property type="entry name" value="HDOD"/>
    <property type="match status" value="1"/>
</dbReference>
<keyword evidence="3" id="KW-1185">Reference proteome</keyword>
<accession>A0A0N0GR98</accession>
<dbReference type="PROSITE" id="PS51833">
    <property type="entry name" value="HDOD"/>
    <property type="match status" value="1"/>
</dbReference>
<dbReference type="EMBL" id="LAQT01000001">
    <property type="protein sequence ID" value="KPC55229.1"/>
    <property type="molecule type" value="Genomic_DNA"/>
</dbReference>
<dbReference type="AlphaFoldDB" id="A0A0N0GR98"/>
<evidence type="ECO:0000313" key="2">
    <source>
        <dbReference type="EMBL" id="KPC55229.1"/>
    </source>
</evidence>
<dbReference type="InterPro" id="IPR013976">
    <property type="entry name" value="HDOD"/>
</dbReference>
<protein>
    <submittedName>
        <fullName evidence="2">HDOD domain protein</fullName>
    </submittedName>
</protein>
<evidence type="ECO:0000313" key="3">
    <source>
        <dbReference type="Proteomes" id="UP000037939"/>
    </source>
</evidence>
<evidence type="ECO:0000259" key="1">
    <source>
        <dbReference type="PROSITE" id="PS51833"/>
    </source>
</evidence>
<feature type="domain" description="HDOD" evidence="1">
    <location>
        <begin position="15"/>
        <end position="229"/>
    </location>
</feature>
<reference evidence="2 3" key="1">
    <citation type="submission" date="2015-07" db="EMBL/GenBank/DDBJ databases">
        <title>Draft genome sequence of the Amantichitinum ursilacus IGB-41, a new chitin-degrading bacterium.</title>
        <authorList>
            <person name="Kirstahler P."/>
            <person name="Guenther M."/>
            <person name="Grumaz C."/>
            <person name="Rupp S."/>
            <person name="Zibek S."/>
            <person name="Sohn K."/>
        </authorList>
    </citation>
    <scope>NUCLEOTIDE SEQUENCE [LARGE SCALE GENOMIC DNA]</scope>
    <source>
        <strain evidence="2 3">IGB-41</strain>
    </source>
</reference>
<organism evidence="2 3">
    <name type="scientific">Amantichitinum ursilacus</name>
    <dbReference type="NCBI Taxonomy" id="857265"/>
    <lineage>
        <taxon>Bacteria</taxon>
        <taxon>Pseudomonadati</taxon>
        <taxon>Pseudomonadota</taxon>
        <taxon>Betaproteobacteria</taxon>
        <taxon>Neisseriales</taxon>
        <taxon>Chitinibacteraceae</taxon>
        <taxon>Amantichitinum</taxon>
    </lineage>
</organism>